<feature type="domain" description="Aminoacyl-tRNA synthetase class I anticodon-binding" evidence="10">
    <location>
        <begin position="443"/>
        <end position="524"/>
    </location>
</feature>
<organism evidence="11 12">
    <name type="scientific">Candidatus Enterousia intestinigallinarum</name>
    <dbReference type="NCBI Taxonomy" id="2840790"/>
    <lineage>
        <taxon>Bacteria</taxon>
        <taxon>Pseudomonadati</taxon>
        <taxon>Pseudomonadota</taxon>
        <taxon>Alphaproteobacteria</taxon>
        <taxon>Candidatus Enterousia</taxon>
    </lineage>
</organism>
<comment type="similarity">
    <text evidence="1 8">Belongs to the class-I aminoacyl-tRNA synthetase family. Glutamate--tRNA ligase type 1 subfamily.</text>
</comment>
<keyword evidence="2 8" id="KW-0963">Cytoplasm</keyword>
<dbReference type="InterPro" id="IPR020058">
    <property type="entry name" value="Glu/Gln-tRNA-synth_Ib_cat-dom"/>
</dbReference>
<proteinExistence type="inferred from homology"/>
<dbReference type="GO" id="GO:0006424">
    <property type="term" value="P:glutamyl-tRNA aminoacylation"/>
    <property type="evidence" value="ECO:0007669"/>
    <property type="project" value="UniProtKB-UniRule"/>
</dbReference>
<evidence type="ECO:0000256" key="8">
    <source>
        <dbReference type="HAMAP-Rule" id="MF_00022"/>
    </source>
</evidence>
<sequence>MRKGLSPELIARVLGDTPKYTLDELEAKYPPRNLPDGAFVTRFAPSPTGYMHIGGLYQALIDCKLARDSGGVFMLRIEDTDTKREVADAVKIIRDSMQRFGLEYNNMPEYGPYYQSQRRDIYHSVVADLLARGLAYPCFLTAAEMERIRETQKAAGFATGIYGEFARDRDISDDEIIRRLDAGQTPSIRLYSTGNPNNRIFCKDAVRGSIGFPENNEDIVLIKSNDGLPTYHFAHLCDDHFMRTTHVVRGEEWLPSFPLHIQLFRMMGWTPPMYIHTSTIDKIDAETGKQRKLSKRHDPEANVAFFLRDGWPTGAVLEYLGNIAASGYEEAKSKGQVKSIWEYPLRPKKIPISGALFDMKKLEWWAREFIGTMSVDALVRSVRDWADEYDAQWAARIGANPEYLKNILAIERDNPKRIRKDFITWSQTLNEISYFWDDLFIPNTEYEFNHKLLGAFLETFNICDDKDTWWNKIVAIAADAGVKNGDVAMNLRVAMTGRTNTPDLYSIMQVMGADMVKSRIKDIIK</sequence>
<dbReference type="Gene3D" id="1.10.10.350">
    <property type="match status" value="1"/>
</dbReference>
<keyword evidence="4 8" id="KW-0547">Nucleotide-binding</keyword>
<dbReference type="EC" id="6.1.1.17" evidence="8"/>
<dbReference type="NCBIfam" id="TIGR00464">
    <property type="entry name" value="gltX_bact"/>
    <property type="match status" value="1"/>
</dbReference>
<dbReference type="InterPro" id="IPR049940">
    <property type="entry name" value="GluQ/Sye"/>
</dbReference>
<dbReference type="InterPro" id="IPR045462">
    <property type="entry name" value="aa-tRNA-synth_I_cd-bd"/>
</dbReference>
<keyword evidence="7 8" id="KW-0030">Aminoacyl-tRNA synthetase</keyword>
<comment type="subunit">
    <text evidence="8">Monomer.</text>
</comment>
<dbReference type="SUPFAM" id="SSF48163">
    <property type="entry name" value="An anticodon-binding domain of class I aminoacyl-tRNA synthetases"/>
    <property type="match status" value="1"/>
</dbReference>
<dbReference type="GO" id="GO:0004818">
    <property type="term" value="F:glutamate-tRNA ligase activity"/>
    <property type="evidence" value="ECO:0007669"/>
    <property type="project" value="UniProtKB-UniRule"/>
</dbReference>
<dbReference type="Gene3D" id="3.40.50.620">
    <property type="entry name" value="HUPs"/>
    <property type="match status" value="1"/>
</dbReference>
<dbReference type="HAMAP" id="MF_00022">
    <property type="entry name" value="Glu_tRNA_synth_type1"/>
    <property type="match status" value="1"/>
</dbReference>
<evidence type="ECO:0000256" key="5">
    <source>
        <dbReference type="ARBA" id="ARBA00022840"/>
    </source>
</evidence>
<evidence type="ECO:0000313" key="12">
    <source>
        <dbReference type="Proteomes" id="UP000886742"/>
    </source>
</evidence>
<feature type="short sequence motif" description="'HIGH' region" evidence="8">
    <location>
        <begin position="45"/>
        <end position="55"/>
    </location>
</feature>
<accession>A0A9D1JXS8</accession>
<evidence type="ECO:0000256" key="6">
    <source>
        <dbReference type="ARBA" id="ARBA00022917"/>
    </source>
</evidence>
<evidence type="ECO:0000259" key="9">
    <source>
        <dbReference type="Pfam" id="PF00749"/>
    </source>
</evidence>
<dbReference type="PRINTS" id="PR00987">
    <property type="entry name" value="TRNASYNTHGLU"/>
</dbReference>
<dbReference type="GO" id="GO:0000049">
    <property type="term" value="F:tRNA binding"/>
    <property type="evidence" value="ECO:0007669"/>
    <property type="project" value="InterPro"/>
</dbReference>
<dbReference type="GO" id="GO:0005829">
    <property type="term" value="C:cytosol"/>
    <property type="evidence" value="ECO:0007669"/>
    <property type="project" value="TreeGrafter"/>
</dbReference>
<dbReference type="Pfam" id="PF00749">
    <property type="entry name" value="tRNA-synt_1c"/>
    <property type="match status" value="1"/>
</dbReference>
<comment type="caution">
    <text evidence="11">The sequence shown here is derived from an EMBL/GenBank/DDBJ whole genome shotgun (WGS) entry which is preliminary data.</text>
</comment>
<dbReference type="PROSITE" id="PS00178">
    <property type="entry name" value="AA_TRNA_LIGASE_I"/>
    <property type="match status" value="1"/>
</dbReference>
<comment type="function">
    <text evidence="8">Catalyzes the attachment of glutamate to tRNA(Glu) in a two-step reaction: glutamate is first activated by ATP to form Glu-AMP and then transferred to the acceptor end of tRNA(Glu).</text>
</comment>
<feature type="short sequence motif" description="'KMSKS' region" evidence="8">
    <location>
        <begin position="292"/>
        <end position="296"/>
    </location>
</feature>
<feature type="binding site" evidence="8">
    <location>
        <position position="295"/>
    </location>
    <ligand>
        <name>ATP</name>
        <dbReference type="ChEBI" id="CHEBI:30616"/>
    </ligand>
</feature>
<dbReference type="InterPro" id="IPR001412">
    <property type="entry name" value="aa-tRNA-synth_I_CS"/>
</dbReference>
<name>A0A9D1JXS8_9PROT</name>
<evidence type="ECO:0000313" key="11">
    <source>
        <dbReference type="EMBL" id="HIS71246.1"/>
    </source>
</evidence>
<reference evidence="11" key="2">
    <citation type="journal article" date="2021" name="PeerJ">
        <title>Extensive microbial diversity within the chicken gut microbiome revealed by metagenomics and culture.</title>
        <authorList>
            <person name="Gilroy R."/>
            <person name="Ravi A."/>
            <person name="Getino M."/>
            <person name="Pursley I."/>
            <person name="Horton D.L."/>
            <person name="Alikhan N.F."/>
            <person name="Baker D."/>
            <person name="Gharbi K."/>
            <person name="Hall N."/>
            <person name="Watson M."/>
            <person name="Adriaenssens E.M."/>
            <person name="Foster-Nyarko E."/>
            <person name="Jarju S."/>
            <person name="Secka A."/>
            <person name="Antonio M."/>
            <person name="Oren A."/>
            <person name="Chaudhuri R.R."/>
            <person name="La Ragione R."/>
            <person name="Hildebrand F."/>
            <person name="Pallen M.J."/>
        </authorList>
    </citation>
    <scope>NUCLEOTIDE SEQUENCE</scope>
    <source>
        <strain evidence="11">ChiGjej3B3-5194</strain>
    </source>
</reference>
<dbReference type="InterPro" id="IPR008925">
    <property type="entry name" value="aa_tRNA-synth_I_cd-bd_sf"/>
</dbReference>
<keyword evidence="5 8" id="KW-0067">ATP-binding</keyword>
<dbReference type="PANTHER" id="PTHR43311:SF2">
    <property type="entry name" value="GLUTAMATE--TRNA LIGASE, MITOCHONDRIAL-RELATED"/>
    <property type="match status" value="1"/>
</dbReference>
<gene>
    <name evidence="8" type="primary">gltX</name>
    <name evidence="11" type="ORF">IAD02_04670</name>
</gene>
<evidence type="ECO:0000256" key="2">
    <source>
        <dbReference type="ARBA" id="ARBA00022490"/>
    </source>
</evidence>
<reference evidence="11" key="1">
    <citation type="submission" date="2020-10" db="EMBL/GenBank/DDBJ databases">
        <authorList>
            <person name="Gilroy R."/>
        </authorList>
    </citation>
    <scope>NUCLEOTIDE SEQUENCE</scope>
    <source>
        <strain evidence="11">ChiGjej3B3-5194</strain>
    </source>
</reference>
<dbReference type="SUPFAM" id="SSF52374">
    <property type="entry name" value="Nucleotidylyl transferase"/>
    <property type="match status" value="1"/>
</dbReference>
<evidence type="ECO:0000256" key="3">
    <source>
        <dbReference type="ARBA" id="ARBA00022598"/>
    </source>
</evidence>
<keyword evidence="3 8" id="KW-0436">Ligase</keyword>
<dbReference type="EMBL" id="DVJI01000013">
    <property type="protein sequence ID" value="HIS71246.1"/>
    <property type="molecule type" value="Genomic_DNA"/>
</dbReference>
<comment type="catalytic activity">
    <reaction evidence="8">
        <text>tRNA(Glu) + L-glutamate + ATP = L-glutamyl-tRNA(Glu) + AMP + diphosphate</text>
        <dbReference type="Rhea" id="RHEA:23540"/>
        <dbReference type="Rhea" id="RHEA-COMP:9663"/>
        <dbReference type="Rhea" id="RHEA-COMP:9680"/>
        <dbReference type="ChEBI" id="CHEBI:29985"/>
        <dbReference type="ChEBI" id="CHEBI:30616"/>
        <dbReference type="ChEBI" id="CHEBI:33019"/>
        <dbReference type="ChEBI" id="CHEBI:78442"/>
        <dbReference type="ChEBI" id="CHEBI:78520"/>
        <dbReference type="ChEBI" id="CHEBI:456215"/>
        <dbReference type="EC" id="6.1.1.17"/>
    </reaction>
</comment>
<evidence type="ECO:0000256" key="1">
    <source>
        <dbReference type="ARBA" id="ARBA00007894"/>
    </source>
</evidence>
<dbReference type="Pfam" id="PF19269">
    <property type="entry name" value="Anticodon_2"/>
    <property type="match status" value="1"/>
</dbReference>
<dbReference type="Proteomes" id="UP000886742">
    <property type="component" value="Unassembled WGS sequence"/>
</dbReference>
<dbReference type="GO" id="GO:0005524">
    <property type="term" value="F:ATP binding"/>
    <property type="evidence" value="ECO:0007669"/>
    <property type="project" value="UniProtKB-UniRule"/>
</dbReference>
<dbReference type="AlphaFoldDB" id="A0A9D1JXS8"/>
<comment type="subcellular location">
    <subcellularLocation>
        <location evidence="8">Cytoplasm</location>
    </subcellularLocation>
</comment>
<evidence type="ECO:0000256" key="7">
    <source>
        <dbReference type="ARBA" id="ARBA00023146"/>
    </source>
</evidence>
<dbReference type="InterPro" id="IPR014729">
    <property type="entry name" value="Rossmann-like_a/b/a_fold"/>
</dbReference>
<protein>
    <recommendedName>
        <fullName evidence="8">Glutamate--tRNA ligase</fullName>
        <ecNumber evidence="8">6.1.1.17</ecNumber>
    </recommendedName>
    <alternativeName>
        <fullName evidence="8">Glutamyl-tRNA synthetase</fullName>
        <shortName evidence="8">GluRS</shortName>
    </alternativeName>
</protein>
<dbReference type="InterPro" id="IPR004527">
    <property type="entry name" value="Glu-tRNA-ligase_bac/mito"/>
</dbReference>
<dbReference type="InterPro" id="IPR020751">
    <property type="entry name" value="aa-tRNA-synth_I_codon-bd_sub2"/>
</dbReference>
<evidence type="ECO:0000259" key="10">
    <source>
        <dbReference type="Pfam" id="PF19269"/>
    </source>
</evidence>
<comment type="caution">
    <text evidence="8">Lacks conserved residue(s) required for the propagation of feature annotation.</text>
</comment>
<dbReference type="PANTHER" id="PTHR43311">
    <property type="entry name" value="GLUTAMATE--TRNA LIGASE"/>
    <property type="match status" value="1"/>
</dbReference>
<evidence type="ECO:0000256" key="4">
    <source>
        <dbReference type="ARBA" id="ARBA00022741"/>
    </source>
</evidence>
<keyword evidence="6 8" id="KW-0648">Protein biosynthesis</keyword>
<dbReference type="InterPro" id="IPR000924">
    <property type="entry name" value="Glu/Gln-tRNA-synth"/>
</dbReference>
<feature type="domain" description="Glutamyl/glutaminyl-tRNA synthetase class Ib catalytic" evidence="9">
    <location>
        <begin position="40"/>
        <end position="337"/>
    </location>
</feature>